<name>A0A5P8D441_9CAUD</name>
<evidence type="ECO:0000313" key="2">
    <source>
        <dbReference type="Proteomes" id="UP000326781"/>
    </source>
</evidence>
<sequence length="100" mass="11373">MKQFTIQEQRDAQRVIAIHTRMTNAALERKSFQTRAALKQELAAINHFCESYLLDAGCYRGYTEGVCGEGAPDARIYCQPFVIECEGLHVNPDVYQVMKD</sequence>
<proteinExistence type="predicted"/>
<protein>
    <submittedName>
        <fullName evidence="1">Uncharacterized protein</fullName>
    </submittedName>
</protein>
<organism evidence="1 2">
    <name type="scientific">Pectobacterium phage Wc4</name>
    <dbReference type="NCBI Taxonomy" id="2652428"/>
    <lineage>
        <taxon>Viruses</taxon>
        <taxon>Duplodnaviria</taxon>
        <taxon>Heunggongvirae</taxon>
        <taxon>Uroviricota</taxon>
        <taxon>Caudoviricetes</taxon>
        <taxon>Andersonviridae</taxon>
        <taxon>Andersonviridae incertae sedis</taxon>
        <taxon>Arnovirus</taxon>
        <taxon>Arnovirus Wc4</taxon>
    </lineage>
</organism>
<dbReference type="Proteomes" id="UP000326781">
    <property type="component" value="Segment"/>
</dbReference>
<dbReference type="EMBL" id="MN270891">
    <property type="protein sequence ID" value="QFP93785.1"/>
    <property type="molecule type" value="Genomic_DNA"/>
</dbReference>
<accession>A0A5P8D441</accession>
<keyword evidence="2" id="KW-1185">Reference proteome</keyword>
<evidence type="ECO:0000313" key="1">
    <source>
        <dbReference type="EMBL" id="QFP93785.1"/>
    </source>
</evidence>
<reference evidence="1 2" key="1">
    <citation type="submission" date="2019-08" db="EMBL/GenBank/DDBJ databases">
        <title>Six bacteriophages against potato bacterial diseases.</title>
        <authorList>
            <person name="Zhang X."/>
            <person name="Kering K."/>
        </authorList>
    </citation>
    <scope>NUCLEOTIDE SEQUENCE [LARGE SCALE GENOMIC DNA]</scope>
</reference>